<keyword evidence="2" id="KW-1185">Reference proteome</keyword>
<proteinExistence type="predicted"/>
<evidence type="ECO:0000313" key="1">
    <source>
        <dbReference type="EMBL" id="PWK53503.1"/>
    </source>
</evidence>
<dbReference type="Proteomes" id="UP000245390">
    <property type="component" value="Unassembled WGS sequence"/>
</dbReference>
<protein>
    <submittedName>
        <fullName evidence="1">Putative OsmC-like protein</fullName>
    </submittedName>
</protein>
<dbReference type="EMBL" id="QGGV01000013">
    <property type="protein sequence ID" value="PWK53503.1"/>
    <property type="molecule type" value="Genomic_DNA"/>
</dbReference>
<dbReference type="Gene3D" id="3.30.300.20">
    <property type="match status" value="1"/>
</dbReference>
<dbReference type="AlphaFoldDB" id="A0A316FYK2"/>
<comment type="caution">
    <text evidence="1">The sequence shown here is derived from an EMBL/GenBank/DDBJ whole genome shotgun (WGS) entry which is preliminary data.</text>
</comment>
<dbReference type="InterPro" id="IPR052924">
    <property type="entry name" value="OsmC/Ohr_hydroprdx_reductase"/>
</dbReference>
<dbReference type="InterPro" id="IPR036102">
    <property type="entry name" value="OsmC/Ohrsf"/>
</dbReference>
<dbReference type="InterPro" id="IPR003718">
    <property type="entry name" value="OsmC/Ohr_fam"/>
</dbReference>
<name>A0A316FYK2_9RHOB</name>
<dbReference type="KEGG" id="salo:EF888_15510"/>
<dbReference type="Pfam" id="PF02566">
    <property type="entry name" value="OsmC"/>
    <property type="match status" value="1"/>
</dbReference>
<evidence type="ECO:0000313" key="2">
    <source>
        <dbReference type="Proteomes" id="UP000245390"/>
    </source>
</evidence>
<dbReference type="PANTHER" id="PTHR35368">
    <property type="entry name" value="HYDROPEROXIDE REDUCTASE"/>
    <property type="match status" value="1"/>
</dbReference>
<dbReference type="InterPro" id="IPR015946">
    <property type="entry name" value="KH_dom-like_a/b"/>
</dbReference>
<dbReference type="SUPFAM" id="SSF82784">
    <property type="entry name" value="OsmC-like"/>
    <property type="match status" value="1"/>
</dbReference>
<reference evidence="1 2" key="1">
    <citation type="submission" date="2018-05" db="EMBL/GenBank/DDBJ databases">
        <title>Genomic Encyclopedia of Type Strains, Phase IV (KMG-IV): sequencing the most valuable type-strain genomes for metagenomic binning, comparative biology and taxonomic classification.</title>
        <authorList>
            <person name="Goeker M."/>
        </authorList>
    </citation>
    <scope>NUCLEOTIDE SEQUENCE [LARGE SCALE GENOMIC DNA]</scope>
    <source>
        <strain evidence="1 2">DSM 103371</strain>
    </source>
</reference>
<sequence>MTTATMTRPEKVAMNGVDVPTLIGTVAFVGDNPEAAKFQFRAKGEWISGTHSRGTVNGYFGAGGEQSHSKEFVVEADHPAVLCGADNAPTPVEYLLTGLAACITAGIGNIASARQIELTSVRTSVEGDIDLRGLLGLNDTVRNGFNAIRVKVTVEGSADATKLAAVVQQSVARSAVFDMLSNGTDVTVEVA</sequence>
<dbReference type="OrthoDB" id="9811389at2"/>
<gene>
    <name evidence="1" type="ORF">C8D95_11328</name>
</gene>
<organism evidence="1 2">
    <name type="scientific">Silicimonas algicola</name>
    <dbReference type="NCBI Taxonomy" id="1826607"/>
    <lineage>
        <taxon>Bacteria</taxon>
        <taxon>Pseudomonadati</taxon>
        <taxon>Pseudomonadota</taxon>
        <taxon>Alphaproteobacteria</taxon>
        <taxon>Rhodobacterales</taxon>
        <taxon>Paracoccaceae</taxon>
    </lineage>
</organism>
<accession>A0A316FYK2</accession>
<dbReference type="PANTHER" id="PTHR35368:SF1">
    <property type="entry name" value="HYDROPEROXIDE REDUCTASE"/>
    <property type="match status" value="1"/>
</dbReference>
<dbReference type="RefSeq" id="WP_109760974.1">
    <property type="nucleotide sequence ID" value="NZ_CP034588.1"/>
</dbReference>